<accession>A0A265E4P3</accession>
<feature type="transmembrane region" description="Helical" evidence="1">
    <location>
        <begin position="41"/>
        <end position="62"/>
    </location>
</feature>
<protein>
    <submittedName>
        <fullName evidence="2">Uncharacterized protein</fullName>
    </submittedName>
</protein>
<dbReference type="EMBL" id="NPEZ01000005">
    <property type="protein sequence ID" value="OZT76552.1"/>
    <property type="molecule type" value="Genomic_DNA"/>
</dbReference>
<name>A0A265E4P3_9STAP</name>
<comment type="caution">
    <text evidence="2">The sequence shown here is derived from an EMBL/GenBank/DDBJ whole genome shotgun (WGS) entry which is preliminary data.</text>
</comment>
<gene>
    <name evidence="2" type="ORF">CFN03_10420</name>
</gene>
<evidence type="ECO:0000313" key="2">
    <source>
        <dbReference type="EMBL" id="OZT76552.1"/>
    </source>
</evidence>
<keyword evidence="1" id="KW-0472">Membrane</keyword>
<keyword evidence="1" id="KW-0812">Transmembrane</keyword>
<evidence type="ECO:0000313" key="3">
    <source>
        <dbReference type="Proteomes" id="UP000216682"/>
    </source>
</evidence>
<evidence type="ECO:0000256" key="1">
    <source>
        <dbReference type="SAM" id="Phobius"/>
    </source>
</evidence>
<feature type="transmembrane region" description="Helical" evidence="1">
    <location>
        <begin position="6"/>
        <end position="21"/>
    </location>
</feature>
<organism evidence="2 3">
    <name type="scientific">Salinicoccus roseus</name>
    <dbReference type="NCBI Taxonomy" id="45670"/>
    <lineage>
        <taxon>Bacteria</taxon>
        <taxon>Bacillati</taxon>
        <taxon>Bacillota</taxon>
        <taxon>Bacilli</taxon>
        <taxon>Bacillales</taxon>
        <taxon>Staphylococcaceae</taxon>
        <taxon>Salinicoccus</taxon>
    </lineage>
</organism>
<dbReference type="AlphaFoldDB" id="A0A265E4P3"/>
<proteinExistence type="predicted"/>
<dbReference type="Proteomes" id="UP000216682">
    <property type="component" value="Unassembled WGS sequence"/>
</dbReference>
<keyword evidence="1" id="KW-1133">Transmembrane helix</keyword>
<sequence length="64" mass="7400">MEYLEILLPILFFTLVLMYINRSNLFNTSGKRAENSPSDIFLKGILGIEVIVLIIILSLHWYSL</sequence>
<reference evidence="2 3" key="1">
    <citation type="submission" date="2017-07" db="EMBL/GenBank/DDBJ databases">
        <title>Shotgun whole genome sequences of three halophilic bacterial isolates.</title>
        <authorList>
            <person name="Pozzo T."/>
            <person name="Higdon S.M."/>
            <person name="Quillaguaman J."/>
        </authorList>
    </citation>
    <scope>NUCLEOTIDE SEQUENCE [LARGE SCALE GENOMIC DNA]</scope>
    <source>
        <strain evidence="2 3">BU-1</strain>
    </source>
</reference>